<dbReference type="Proteomes" id="UP000195089">
    <property type="component" value="Unassembled WGS sequence"/>
</dbReference>
<feature type="compositionally biased region" description="Gly residues" evidence="1">
    <location>
        <begin position="427"/>
        <end position="437"/>
    </location>
</feature>
<dbReference type="AlphaFoldDB" id="A0A243B5P9"/>
<dbReference type="PANTHER" id="PTHR47197:SF3">
    <property type="entry name" value="DIHYDRO-HEME D1 DEHYDROGENASE"/>
    <property type="match status" value="1"/>
</dbReference>
<feature type="region of interest" description="Disordered" evidence="1">
    <location>
        <begin position="411"/>
        <end position="484"/>
    </location>
</feature>
<dbReference type="InterPro" id="IPR048009">
    <property type="entry name" value="NGRR_dom"/>
</dbReference>
<proteinExistence type="predicted"/>
<feature type="compositionally biased region" description="Low complexity" evidence="1">
    <location>
        <begin position="417"/>
        <end position="426"/>
    </location>
</feature>
<comment type="caution">
    <text evidence="2">The sequence shown here is derived from an EMBL/GenBank/DDBJ whole genome shotgun (WGS) entry which is preliminary data.</text>
</comment>
<feature type="compositionally biased region" description="Gly residues" evidence="1">
    <location>
        <begin position="474"/>
        <end position="484"/>
    </location>
</feature>
<evidence type="ECO:0000313" key="3">
    <source>
        <dbReference type="Proteomes" id="UP000195089"/>
    </source>
</evidence>
<evidence type="ECO:0000313" key="2">
    <source>
        <dbReference type="EMBL" id="OTY39872.1"/>
    </source>
</evidence>
<name>A0A243B5P9_BACTU</name>
<dbReference type="SUPFAM" id="SSF51004">
    <property type="entry name" value="C-terminal (heme d1) domain of cytochrome cd1-nitrite reductase"/>
    <property type="match status" value="1"/>
</dbReference>
<dbReference type="NCBIfam" id="NF033172">
    <property type="entry name" value="N_to_GlyXaaXaa"/>
    <property type="match status" value="3"/>
</dbReference>
<reference evidence="2 3" key="1">
    <citation type="submission" date="2016-10" db="EMBL/GenBank/DDBJ databases">
        <title>Comparative genomics of Bacillus thuringiensis reveals a path to pathogens against multiple invertebrate hosts.</title>
        <authorList>
            <person name="Zheng J."/>
            <person name="Gao Q."/>
            <person name="Liu H."/>
            <person name="Peng D."/>
            <person name="Ruan L."/>
            <person name="Sun M."/>
        </authorList>
    </citation>
    <scope>NUCLEOTIDE SEQUENCE [LARGE SCALE GENOMIC DNA]</scope>
    <source>
        <strain evidence="2">BGSC 4BX1</strain>
    </source>
</reference>
<protein>
    <recommendedName>
        <fullName evidence="4">40-residue YVTN family beta-propeller</fullName>
    </recommendedName>
</protein>
<dbReference type="EMBL" id="NFDL01000082">
    <property type="protein sequence ID" value="OTY39872.1"/>
    <property type="molecule type" value="Genomic_DNA"/>
</dbReference>
<feature type="compositionally biased region" description="Low complexity" evidence="1">
    <location>
        <begin position="457"/>
        <end position="473"/>
    </location>
</feature>
<dbReference type="InterPro" id="IPR015943">
    <property type="entry name" value="WD40/YVTN_repeat-like_dom_sf"/>
</dbReference>
<accession>A0A243B5P9</accession>
<organism evidence="2 3">
    <name type="scientific">Bacillus thuringiensis serovar pingluonsis</name>
    <dbReference type="NCBI Taxonomy" id="180881"/>
    <lineage>
        <taxon>Bacteria</taxon>
        <taxon>Bacillati</taxon>
        <taxon>Bacillota</taxon>
        <taxon>Bacilli</taxon>
        <taxon>Bacillales</taxon>
        <taxon>Bacillaceae</taxon>
        <taxon>Bacillus</taxon>
        <taxon>Bacillus cereus group</taxon>
    </lineage>
</organism>
<evidence type="ECO:0008006" key="4">
    <source>
        <dbReference type="Google" id="ProtNLM"/>
    </source>
</evidence>
<dbReference type="InterPro" id="IPR011048">
    <property type="entry name" value="Haem_d1_sf"/>
</dbReference>
<feature type="compositionally biased region" description="Gly residues" evidence="1">
    <location>
        <begin position="446"/>
        <end position="456"/>
    </location>
</feature>
<dbReference type="PANTHER" id="PTHR47197">
    <property type="entry name" value="PROTEIN NIRF"/>
    <property type="match status" value="1"/>
</dbReference>
<sequence>MSQFESFRFPNASFPTENAATIPINSSQLTALLSYFAALQRETTTFFEDPTPANNQDIQNLFNQLYPYLLQNFPYESVATSEFILLQIWPLFNKTPLEFQKISGLFQQLYTSLAIFVNELDLSASPASYNTLIQSLTLAMEGTSGPLINGTISTTHQQAVALLNFSTALQQEATAFFENPTPANNQNLQNLFNQLYPYLLQEFPYQAIAASEFILLQVMPLFNQSPLDFGKIAQLLQQLYGTLERFVNELNWAPFPEIYNNILQNLIVAMKNTGEPSATGATPITQNETQVWLNFIRALVPEVAAFFAQPNSSANKQILQTLLNQFLVFFRDYPIKQYASYPYYLTNQLLQLLAQPSPSLGALSNAFQQYYAELAHFIENLSMDPTSYDELNRLLASTVINTAFYQGGGGVGPTGPAGPTGATGATGPAGSGVGPTGPTGPVGPTGPTGSGVGPTGPTGATGPTGPTGATGATGPTGSGGTGGTGGTGGIGNLYTANIGAGTVTIIDTTLSKLGSVISTLPANGSLGAGSVRIVTNPNTNYVYSLTEASPGPGALVTVIDRRLGAGGFIVNTLSLSSSISNFGDIAINKTTGFIYVTNGTNSTPLVSVIDEKQGTGGVVVNTITIGANNSQLRGIGINEKRNLIYVTNANAQNNIAVIDGNQNSQLGGTLVGAIPLPAGSSPWGIVVDPDSHLIYVNNPSQSAVNVIKPDGVGGSVIATLTVNGGGYLQNSMVLDPTRKRLYVGTTSVVAVIDTTLGTNGGQIIETISVSSLGGAHLGMDIDISTNRLYFANATNTVGVIDATLGVEIGTIPVTGSLYDVAIY</sequence>
<dbReference type="InterPro" id="IPR051200">
    <property type="entry name" value="Host-pathogen_enzymatic-act"/>
</dbReference>
<gene>
    <name evidence="2" type="ORF">BK742_20985</name>
</gene>
<evidence type="ECO:0000256" key="1">
    <source>
        <dbReference type="SAM" id="MobiDB-lite"/>
    </source>
</evidence>
<dbReference type="RefSeq" id="WP_088120078.1">
    <property type="nucleotide sequence ID" value="NZ_NFDL01000082.1"/>
</dbReference>
<dbReference type="Gene3D" id="2.130.10.10">
    <property type="entry name" value="YVTN repeat-like/Quinoprotein amine dehydrogenase"/>
    <property type="match status" value="2"/>
</dbReference>